<evidence type="ECO:0000256" key="1">
    <source>
        <dbReference type="SAM" id="MobiDB-lite"/>
    </source>
</evidence>
<reference evidence="3" key="2">
    <citation type="submission" date="2009-11" db="EMBL/GenBank/DDBJ databases">
        <title>The Genome Sequence of Allomyces macrogynus strain ATCC 38327.</title>
        <authorList>
            <consortium name="The Broad Institute Genome Sequencing Platform"/>
            <person name="Russ C."/>
            <person name="Cuomo C."/>
            <person name="Shea T."/>
            <person name="Young S.K."/>
            <person name="Zeng Q."/>
            <person name="Koehrsen M."/>
            <person name="Haas B."/>
            <person name="Borodovsky M."/>
            <person name="Guigo R."/>
            <person name="Alvarado L."/>
            <person name="Berlin A."/>
            <person name="Borenstein D."/>
            <person name="Chen Z."/>
            <person name="Engels R."/>
            <person name="Freedman E."/>
            <person name="Gellesch M."/>
            <person name="Goldberg J."/>
            <person name="Griggs A."/>
            <person name="Gujja S."/>
            <person name="Heiman D."/>
            <person name="Hepburn T."/>
            <person name="Howarth C."/>
            <person name="Jen D."/>
            <person name="Larson L."/>
            <person name="Lewis B."/>
            <person name="Mehta T."/>
            <person name="Park D."/>
            <person name="Pearson M."/>
            <person name="Roberts A."/>
            <person name="Saif S."/>
            <person name="Shenoy N."/>
            <person name="Sisk P."/>
            <person name="Stolte C."/>
            <person name="Sykes S."/>
            <person name="Walk T."/>
            <person name="White J."/>
            <person name="Yandava C."/>
            <person name="Burger G."/>
            <person name="Gray M.W."/>
            <person name="Holland P.W.H."/>
            <person name="King N."/>
            <person name="Lang F.B.F."/>
            <person name="Roger A.J."/>
            <person name="Ruiz-Trillo I."/>
            <person name="Lander E."/>
            <person name="Nusbaum C."/>
        </authorList>
    </citation>
    <scope>NUCLEOTIDE SEQUENCE [LARGE SCALE GENOMIC DNA]</scope>
    <source>
        <strain evidence="3">ATCC 38327</strain>
    </source>
</reference>
<dbReference type="AlphaFoldDB" id="A0A0L0SSA3"/>
<dbReference type="EMBL" id="GG745346">
    <property type="protein sequence ID" value="KNE65244.1"/>
    <property type="molecule type" value="Genomic_DNA"/>
</dbReference>
<name>A0A0L0SSA3_ALLM3</name>
<sequence length="174" mass="18693">MRGDGLASPITPMWAPALNNDASDSDDDMSPSRRSPTTGRPRRRDAVLPAMPATVKAADAARVACAWYEHAWTNRSVGVADMLLKDAAFLDTVEYLVHAAVARIDALVGGAIDAADDTWAGRMRVTAMPEMPANAATLEHVAAVTKELDMMAEYVQEAMHAPFLTADDRSPLQT</sequence>
<evidence type="ECO:0000313" key="2">
    <source>
        <dbReference type="EMBL" id="KNE65244.1"/>
    </source>
</evidence>
<protein>
    <submittedName>
        <fullName evidence="2">Uncharacterized protein</fullName>
    </submittedName>
</protein>
<evidence type="ECO:0000313" key="3">
    <source>
        <dbReference type="Proteomes" id="UP000054350"/>
    </source>
</evidence>
<proteinExistence type="predicted"/>
<dbReference type="Proteomes" id="UP000054350">
    <property type="component" value="Unassembled WGS sequence"/>
</dbReference>
<reference evidence="2 3" key="1">
    <citation type="submission" date="2009-11" db="EMBL/GenBank/DDBJ databases">
        <title>Annotation of Allomyces macrogynus ATCC 38327.</title>
        <authorList>
            <consortium name="The Broad Institute Genome Sequencing Platform"/>
            <person name="Russ C."/>
            <person name="Cuomo C."/>
            <person name="Burger G."/>
            <person name="Gray M.W."/>
            <person name="Holland P.W.H."/>
            <person name="King N."/>
            <person name="Lang F.B.F."/>
            <person name="Roger A.J."/>
            <person name="Ruiz-Trillo I."/>
            <person name="Young S.K."/>
            <person name="Zeng Q."/>
            <person name="Gargeya S."/>
            <person name="Fitzgerald M."/>
            <person name="Haas B."/>
            <person name="Abouelleil A."/>
            <person name="Alvarado L."/>
            <person name="Arachchi H.M."/>
            <person name="Berlin A."/>
            <person name="Chapman S.B."/>
            <person name="Gearin G."/>
            <person name="Goldberg J."/>
            <person name="Griggs A."/>
            <person name="Gujja S."/>
            <person name="Hansen M."/>
            <person name="Heiman D."/>
            <person name="Howarth C."/>
            <person name="Larimer J."/>
            <person name="Lui A."/>
            <person name="MacDonald P.J.P."/>
            <person name="McCowen C."/>
            <person name="Montmayeur A."/>
            <person name="Murphy C."/>
            <person name="Neiman D."/>
            <person name="Pearson M."/>
            <person name="Priest M."/>
            <person name="Roberts A."/>
            <person name="Saif S."/>
            <person name="Shea T."/>
            <person name="Sisk P."/>
            <person name="Stolte C."/>
            <person name="Sykes S."/>
            <person name="Wortman J."/>
            <person name="Nusbaum C."/>
            <person name="Birren B."/>
        </authorList>
    </citation>
    <scope>NUCLEOTIDE SEQUENCE [LARGE SCALE GENOMIC DNA]</scope>
    <source>
        <strain evidence="2 3">ATCC 38327</strain>
    </source>
</reference>
<feature type="region of interest" description="Disordered" evidence="1">
    <location>
        <begin position="1"/>
        <end position="47"/>
    </location>
</feature>
<accession>A0A0L0SSA3</accession>
<organism evidence="2 3">
    <name type="scientific">Allomyces macrogynus (strain ATCC 38327)</name>
    <name type="common">Allomyces javanicus var. macrogynus</name>
    <dbReference type="NCBI Taxonomy" id="578462"/>
    <lineage>
        <taxon>Eukaryota</taxon>
        <taxon>Fungi</taxon>
        <taxon>Fungi incertae sedis</taxon>
        <taxon>Blastocladiomycota</taxon>
        <taxon>Blastocladiomycetes</taxon>
        <taxon>Blastocladiales</taxon>
        <taxon>Blastocladiaceae</taxon>
        <taxon>Allomyces</taxon>
    </lineage>
</organism>
<gene>
    <name evidence="2" type="ORF">AMAG_10888</name>
</gene>
<dbReference type="VEuPathDB" id="FungiDB:AMAG_10888"/>
<keyword evidence="3" id="KW-1185">Reference proteome</keyword>